<dbReference type="SUPFAM" id="SSF143034">
    <property type="entry name" value="L35p-like"/>
    <property type="match status" value="1"/>
</dbReference>
<keyword evidence="3 5" id="KW-0687">Ribonucleoprotein</keyword>
<name>A0A179D5C1_9BACT</name>
<dbReference type="EMBL" id="LWLG01000002">
    <property type="protein sequence ID" value="OAQ21285.1"/>
    <property type="molecule type" value="Genomic_DNA"/>
</dbReference>
<dbReference type="PROSITE" id="PS00936">
    <property type="entry name" value="RIBOSOMAL_L35"/>
    <property type="match status" value="1"/>
</dbReference>
<dbReference type="STRING" id="999894.TDIS_0505"/>
<dbReference type="PANTHER" id="PTHR33343">
    <property type="entry name" value="54S RIBOSOMAL PROTEIN BL35M"/>
    <property type="match status" value="1"/>
</dbReference>
<comment type="caution">
    <text evidence="7">The sequence shown here is derived from an EMBL/GenBank/DDBJ whole genome shotgun (WGS) entry which is preliminary data.</text>
</comment>
<dbReference type="RefSeq" id="WP_068668987.1">
    <property type="nucleotide sequence ID" value="NZ_LWLG01000002.1"/>
</dbReference>
<dbReference type="AlphaFoldDB" id="A0A179D5C1"/>
<evidence type="ECO:0000256" key="4">
    <source>
        <dbReference type="ARBA" id="ARBA00071664"/>
    </source>
</evidence>
<gene>
    <name evidence="5" type="primary">rpmI</name>
    <name evidence="7" type="ORF">TDIS_0505</name>
</gene>
<evidence type="ECO:0000313" key="7">
    <source>
        <dbReference type="EMBL" id="OAQ21285.1"/>
    </source>
</evidence>
<evidence type="ECO:0000256" key="6">
    <source>
        <dbReference type="RuleBase" id="RU000568"/>
    </source>
</evidence>
<dbReference type="GO" id="GO:0003735">
    <property type="term" value="F:structural constituent of ribosome"/>
    <property type="evidence" value="ECO:0007669"/>
    <property type="project" value="InterPro"/>
</dbReference>
<keyword evidence="2 5" id="KW-0689">Ribosomal protein</keyword>
<dbReference type="NCBIfam" id="TIGR00001">
    <property type="entry name" value="rpmI_bact"/>
    <property type="match status" value="1"/>
</dbReference>
<organism evidence="7 8">
    <name type="scientific">Thermosulfurimonas dismutans</name>
    <dbReference type="NCBI Taxonomy" id="999894"/>
    <lineage>
        <taxon>Bacteria</taxon>
        <taxon>Pseudomonadati</taxon>
        <taxon>Thermodesulfobacteriota</taxon>
        <taxon>Thermodesulfobacteria</taxon>
        <taxon>Thermodesulfobacteriales</taxon>
        <taxon>Thermodesulfobacteriaceae</taxon>
        <taxon>Thermosulfurimonas</taxon>
    </lineage>
</organism>
<evidence type="ECO:0000313" key="8">
    <source>
        <dbReference type="Proteomes" id="UP000078390"/>
    </source>
</evidence>
<dbReference type="InterPro" id="IPR001706">
    <property type="entry name" value="Ribosomal_bL35"/>
</dbReference>
<protein>
    <recommendedName>
        <fullName evidence="4 5">Large ribosomal subunit protein bL35</fullName>
    </recommendedName>
</protein>
<dbReference type="InterPro" id="IPR037229">
    <property type="entry name" value="Ribosomal_bL35_sf"/>
</dbReference>
<evidence type="ECO:0000256" key="1">
    <source>
        <dbReference type="ARBA" id="ARBA00006598"/>
    </source>
</evidence>
<dbReference type="PRINTS" id="PR00064">
    <property type="entry name" value="RIBOSOMALL35"/>
</dbReference>
<dbReference type="GO" id="GO:0022625">
    <property type="term" value="C:cytosolic large ribosomal subunit"/>
    <property type="evidence" value="ECO:0007669"/>
    <property type="project" value="TreeGrafter"/>
</dbReference>
<evidence type="ECO:0000256" key="2">
    <source>
        <dbReference type="ARBA" id="ARBA00022980"/>
    </source>
</evidence>
<dbReference type="Pfam" id="PF01632">
    <property type="entry name" value="Ribosomal_L35p"/>
    <property type="match status" value="1"/>
</dbReference>
<accession>A0A179D5C1</accession>
<dbReference type="Proteomes" id="UP000078390">
    <property type="component" value="Unassembled WGS sequence"/>
</dbReference>
<sequence length="69" mass="8075">MGKKNKMKTNRSAAKRFKVTGSGKIVHFRACKSHLLRKKSAKRKRNLRKDKVLEGGYVKRVEKLIPYKF</sequence>
<dbReference type="PATRIC" id="fig|999894.6.peg.507"/>
<proteinExistence type="inferred from homology"/>
<dbReference type="HAMAP" id="MF_00514">
    <property type="entry name" value="Ribosomal_bL35"/>
    <property type="match status" value="1"/>
</dbReference>
<dbReference type="GO" id="GO:0006412">
    <property type="term" value="P:translation"/>
    <property type="evidence" value="ECO:0007669"/>
    <property type="project" value="UniProtKB-UniRule"/>
</dbReference>
<keyword evidence="8" id="KW-1185">Reference proteome</keyword>
<dbReference type="InterPro" id="IPR021137">
    <property type="entry name" value="Ribosomal_bL35-like"/>
</dbReference>
<dbReference type="Gene3D" id="4.10.410.60">
    <property type="match status" value="1"/>
</dbReference>
<dbReference type="PANTHER" id="PTHR33343:SF1">
    <property type="entry name" value="LARGE RIBOSOMAL SUBUNIT PROTEIN BL35M"/>
    <property type="match status" value="1"/>
</dbReference>
<evidence type="ECO:0000256" key="3">
    <source>
        <dbReference type="ARBA" id="ARBA00023274"/>
    </source>
</evidence>
<comment type="similarity">
    <text evidence="1 5 6">Belongs to the bacterial ribosomal protein bL35 family.</text>
</comment>
<evidence type="ECO:0000256" key="5">
    <source>
        <dbReference type="HAMAP-Rule" id="MF_00514"/>
    </source>
</evidence>
<dbReference type="OrthoDB" id="47476at2"/>
<dbReference type="InterPro" id="IPR018265">
    <property type="entry name" value="Ribosomal_bL35_CS"/>
</dbReference>
<reference evidence="7 8" key="1">
    <citation type="submission" date="2016-04" db="EMBL/GenBank/DDBJ databases">
        <title>Genome analysis of Thermosulfurimonas dismutans, the first thermophilic sulfur-disproportionating bacterium of the phylum Thermodesulfobacteria.</title>
        <authorList>
            <person name="Mardanov A.V."/>
            <person name="Beletsky A.V."/>
            <person name="Kadnikov V.V."/>
            <person name="Slobodkin A.I."/>
            <person name="Ravin N.V."/>
        </authorList>
    </citation>
    <scope>NUCLEOTIDE SEQUENCE [LARGE SCALE GENOMIC DNA]</scope>
    <source>
        <strain evidence="7 8">S95</strain>
    </source>
</reference>
<dbReference type="FunFam" id="4.10.410.60:FF:000001">
    <property type="entry name" value="50S ribosomal protein L35"/>
    <property type="match status" value="1"/>
</dbReference>